<keyword evidence="7 11" id="KW-1133">Transmembrane helix</keyword>
<comment type="function">
    <text evidence="9">Part of the ABC transporter complex LsrABCD involved in autoinducer 2 (AI-2) import. Probably responsible for the translocation of the substrate across the membrane.</text>
</comment>
<keyword evidence="3" id="KW-0813">Transport</keyword>
<feature type="transmembrane region" description="Helical" evidence="11">
    <location>
        <begin position="40"/>
        <end position="59"/>
    </location>
</feature>
<feature type="transmembrane region" description="Helical" evidence="11">
    <location>
        <begin position="158"/>
        <end position="179"/>
    </location>
</feature>
<evidence type="ECO:0000256" key="11">
    <source>
        <dbReference type="SAM" id="Phobius"/>
    </source>
</evidence>
<evidence type="ECO:0000256" key="3">
    <source>
        <dbReference type="ARBA" id="ARBA00022448"/>
    </source>
</evidence>
<dbReference type="InterPro" id="IPR001851">
    <property type="entry name" value="ABC_transp_permease"/>
</dbReference>
<keyword evidence="5" id="KW-0997">Cell inner membrane</keyword>
<proteinExistence type="predicted"/>
<evidence type="ECO:0000256" key="9">
    <source>
        <dbReference type="ARBA" id="ARBA00025439"/>
    </source>
</evidence>
<organism evidence="12 13">
    <name type="scientific">Arachnia propionica</name>
    <dbReference type="NCBI Taxonomy" id="1750"/>
    <lineage>
        <taxon>Bacteria</taxon>
        <taxon>Bacillati</taxon>
        <taxon>Actinomycetota</taxon>
        <taxon>Actinomycetes</taxon>
        <taxon>Propionibacteriales</taxon>
        <taxon>Propionibacteriaceae</taxon>
        <taxon>Arachnia</taxon>
    </lineage>
</organism>
<dbReference type="AlphaFoldDB" id="A0A3P1TAW0"/>
<dbReference type="CDD" id="cd06579">
    <property type="entry name" value="TM_PBP1_transp_AraH_like"/>
    <property type="match status" value="1"/>
</dbReference>
<dbReference type="Pfam" id="PF02653">
    <property type="entry name" value="BPD_transp_2"/>
    <property type="match status" value="1"/>
</dbReference>
<feature type="transmembrane region" description="Helical" evidence="11">
    <location>
        <begin position="12"/>
        <end position="33"/>
    </location>
</feature>
<comment type="subcellular location">
    <subcellularLocation>
        <location evidence="1">Cell membrane</location>
        <topology evidence="1">Multi-pass membrane protein</topology>
    </subcellularLocation>
</comment>
<dbReference type="OrthoDB" id="9808136at2"/>
<reference evidence="12 13" key="1">
    <citation type="submission" date="2018-11" db="EMBL/GenBank/DDBJ databases">
        <title>Genomes From Bacteria Associated with the Canine Oral Cavity: a Test Case for Automated Genome-Based Taxonomic Assignment.</title>
        <authorList>
            <person name="Coil D.A."/>
            <person name="Jospin G."/>
            <person name="Darling A.E."/>
            <person name="Wallis C."/>
            <person name="Davis I.J."/>
            <person name="Harris S."/>
            <person name="Eisen J.A."/>
            <person name="Holcombe L.J."/>
            <person name="O'Flynn C."/>
        </authorList>
    </citation>
    <scope>NUCLEOTIDE SEQUENCE [LARGE SCALE GENOMIC DNA]</scope>
    <source>
        <strain evidence="12 13">OH887_COT-365</strain>
    </source>
</reference>
<feature type="transmembrane region" description="Helical" evidence="11">
    <location>
        <begin position="118"/>
        <end position="137"/>
    </location>
</feature>
<feature type="transmembrane region" description="Helical" evidence="11">
    <location>
        <begin position="209"/>
        <end position="229"/>
    </location>
</feature>
<feature type="transmembrane region" description="Helical" evidence="11">
    <location>
        <begin position="250"/>
        <end position="277"/>
    </location>
</feature>
<gene>
    <name evidence="12" type="ORF">EII34_02830</name>
</gene>
<dbReference type="PANTHER" id="PTHR32196">
    <property type="entry name" value="ABC TRANSPORTER PERMEASE PROTEIN YPHD-RELATED-RELATED"/>
    <property type="match status" value="1"/>
</dbReference>
<evidence type="ECO:0000256" key="1">
    <source>
        <dbReference type="ARBA" id="ARBA00004651"/>
    </source>
</evidence>
<evidence type="ECO:0000256" key="8">
    <source>
        <dbReference type="ARBA" id="ARBA00023136"/>
    </source>
</evidence>
<evidence type="ECO:0000313" key="13">
    <source>
        <dbReference type="Proteomes" id="UP000280819"/>
    </source>
</evidence>
<dbReference type="RefSeq" id="WP_124842716.1">
    <property type="nucleotide sequence ID" value="NZ_RQZG01000002.1"/>
</dbReference>
<evidence type="ECO:0000256" key="6">
    <source>
        <dbReference type="ARBA" id="ARBA00022692"/>
    </source>
</evidence>
<evidence type="ECO:0000256" key="4">
    <source>
        <dbReference type="ARBA" id="ARBA00022475"/>
    </source>
</evidence>
<name>A0A3P1TAW0_9ACTN</name>
<dbReference type="GO" id="GO:0005886">
    <property type="term" value="C:plasma membrane"/>
    <property type="evidence" value="ECO:0007669"/>
    <property type="project" value="UniProtKB-SubCell"/>
</dbReference>
<feature type="transmembrane region" description="Helical" evidence="11">
    <location>
        <begin position="289"/>
        <end position="310"/>
    </location>
</feature>
<accession>A0A3P1TAW0</accession>
<evidence type="ECO:0000256" key="10">
    <source>
        <dbReference type="ARBA" id="ARBA00039382"/>
    </source>
</evidence>
<comment type="caution">
    <text evidence="12">The sequence shown here is derived from an EMBL/GenBank/DDBJ whole genome shotgun (WGS) entry which is preliminary data.</text>
</comment>
<feature type="transmembrane region" description="Helical" evidence="11">
    <location>
        <begin position="65"/>
        <end position="82"/>
    </location>
</feature>
<comment type="subunit">
    <text evidence="2">The complex is composed of two ATP-binding proteins (LsrA), two transmembrane proteins (LsrC and LsrD) and a solute-binding protein (LsrB).</text>
</comment>
<keyword evidence="6 11" id="KW-0812">Transmembrane</keyword>
<protein>
    <recommendedName>
        <fullName evidence="10">Autoinducer 2 import system permease protein LsrC</fullName>
    </recommendedName>
</protein>
<dbReference type="EMBL" id="RQZG01000002">
    <property type="protein sequence ID" value="RRD06577.1"/>
    <property type="molecule type" value="Genomic_DNA"/>
</dbReference>
<dbReference type="PANTHER" id="PTHR32196:SF29">
    <property type="entry name" value="AUTOINDUCER 2 IMPORT SYSTEM PERMEASE PROTEIN LSRC"/>
    <property type="match status" value="1"/>
</dbReference>
<dbReference type="Proteomes" id="UP000280819">
    <property type="component" value="Unassembled WGS sequence"/>
</dbReference>
<dbReference type="GO" id="GO:0022857">
    <property type="term" value="F:transmembrane transporter activity"/>
    <property type="evidence" value="ECO:0007669"/>
    <property type="project" value="InterPro"/>
</dbReference>
<sequence>MRALLRSREMGIALVLVAVVVLTTWRNPAFLFSSDGFRDLLLTPSILLVVVLGQGVVILTRNVDLSVGSVLGLTAYLVGTLFRAGVPTVLVIAAGLTLGALLGLINGALVALGRVPSMVITLGTLYAYRGLCVWWAGADRIDASELPPGFLRLGTQQILGLPVLTIISGLALAAVAWYLHNTRGGRECYAIGSDPEAAVLYGLDVRRRVLTAFVFSGLMAGLAGVLLAARYGTINSAAGDGFELEAVGAAVIGGIAITGGVGTIVGAALGAALLVTINRALPVLGIPDFWQRAVVGVLILGAIVMDRVMAVRQHRRRIEKRASS</sequence>
<keyword evidence="8 11" id="KW-0472">Membrane</keyword>
<evidence type="ECO:0000256" key="7">
    <source>
        <dbReference type="ARBA" id="ARBA00022989"/>
    </source>
</evidence>
<evidence type="ECO:0000256" key="5">
    <source>
        <dbReference type="ARBA" id="ARBA00022519"/>
    </source>
</evidence>
<evidence type="ECO:0000256" key="2">
    <source>
        <dbReference type="ARBA" id="ARBA00011262"/>
    </source>
</evidence>
<feature type="transmembrane region" description="Helical" evidence="11">
    <location>
        <begin position="89"/>
        <end position="112"/>
    </location>
</feature>
<keyword evidence="4" id="KW-1003">Cell membrane</keyword>
<evidence type="ECO:0000313" key="12">
    <source>
        <dbReference type="EMBL" id="RRD06577.1"/>
    </source>
</evidence>